<dbReference type="GeneID" id="117362893"/>
<keyword evidence="9" id="KW-0325">Glycoprotein</keyword>
<dbReference type="FunCoup" id="A0A6P8R7U7">
    <property type="interactions" value="551"/>
</dbReference>
<evidence type="ECO:0000256" key="12">
    <source>
        <dbReference type="SAM" id="Phobius"/>
    </source>
</evidence>
<feature type="transmembrane region" description="Helical" evidence="12">
    <location>
        <begin position="149"/>
        <end position="170"/>
    </location>
</feature>
<feature type="transmembrane region" description="Helical" evidence="12">
    <location>
        <begin position="69"/>
        <end position="87"/>
    </location>
</feature>
<dbReference type="RefSeq" id="XP_033805872.1">
    <property type="nucleotide sequence ID" value="XM_033949981.1"/>
</dbReference>
<evidence type="ECO:0000256" key="8">
    <source>
        <dbReference type="ARBA" id="ARBA00023170"/>
    </source>
</evidence>
<organism evidence="14 15">
    <name type="scientific">Geotrypetes seraphini</name>
    <name type="common">Gaboon caecilian</name>
    <name type="synonym">Caecilia seraphini</name>
    <dbReference type="NCBI Taxonomy" id="260995"/>
    <lineage>
        <taxon>Eukaryota</taxon>
        <taxon>Metazoa</taxon>
        <taxon>Chordata</taxon>
        <taxon>Craniata</taxon>
        <taxon>Vertebrata</taxon>
        <taxon>Euteleostomi</taxon>
        <taxon>Amphibia</taxon>
        <taxon>Gymnophiona</taxon>
        <taxon>Geotrypetes</taxon>
    </lineage>
</organism>
<evidence type="ECO:0000256" key="5">
    <source>
        <dbReference type="ARBA" id="ARBA00023040"/>
    </source>
</evidence>
<dbReference type="PROSITE" id="PS50262">
    <property type="entry name" value="G_PROTEIN_RECEP_F1_2"/>
    <property type="match status" value="1"/>
</dbReference>
<dbReference type="InterPro" id="IPR000276">
    <property type="entry name" value="GPCR_Rhodpsn"/>
</dbReference>
<keyword evidence="6 12" id="KW-0472">Membrane</keyword>
<feature type="transmembrane region" description="Helical" evidence="12">
    <location>
        <begin position="31"/>
        <end position="57"/>
    </location>
</feature>
<comment type="similarity">
    <text evidence="11">Belongs to the G-protein coupled receptor 1 family.</text>
</comment>
<dbReference type="InterPro" id="IPR003905">
    <property type="entry name" value="GHS-R/MTLR"/>
</dbReference>
<sequence length="391" mass="45299">MKNRSNSSTGYDDLDIPPCTETLCSFFPLTVLIPVTTICIILWIVGVTGNIITILIIRRYKDMKTTINFYLSSIAVSHMIILFCLPFDLYRLWRSNPWIFGDFLCRFFYFIGEGCTYSTILHITALSIERYLAICFPLKAKVFITKRRVKVVILFLWAFALLSAGPFFFLTGMEPENFPDPSESSLNCKETRYAKETGLLNILLWVPTIYFFIPMFCLNILYGFIGRTLWKSKDRIRESVASSKEFRNHKHTVRLWGRTLWKNKDWIRGPSVATREKSHRQTVKILAVVVVAFVICWLPFHIGRIIFVNITDMQMLYFSQYFNMAAMLLFYLSASINPILYNLISKKYRAAAYKLLRPVPPGKRAYSVTRDDTGGYTDTSASIQNDYVINN</sequence>
<keyword evidence="5 11" id="KW-0297">G-protein coupled receptor</keyword>
<dbReference type="PROSITE" id="PS00237">
    <property type="entry name" value="G_PROTEIN_RECEP_F1_1"/>
    <property type="match status" value="1"/>
</dbReference>
<evidence type="ECO:0000313" key="15">
    <source>
        <dbReference type="RefSeq" id="XP_033805872.1"/>
    </source>
</evidence>
<accession>A0A6P8R7U7</accession>
<dbReference type="PRINTS" id="PR00237">
    <property type="entry name" value="GPCRRHODOPSN"/>
</dbReference>
<dbReference type="SUPFAM" id="SSF81321">
    <property type="entry name" value="Family A G protein-coupled receptor-like"/>
    <property type="match status" value="1"/>
</dbReference>
<dbReference type="PRINTS" id="PR01417">
    <property type="entry name" value="GHSRECEPTOR"/>
</dbReference>
<dbReference type="Gene3D" id="1.20.1070.10">
    <property type="entry name" value="Rhodopsin 7-helix transmembrane proteins"/>
    <property type="match status" value="1"/>
</dbReference>
<evidence type="ECO:0000256" key="1">
    <source>
        <dbReference type="ARBA" id="ARBA00004651"/>
    </source>
</evidence>
<protein>
    <submittedName>
        <fullName evidence="15">Motilin receptor-like</fullName>
    </submittedName>
</protein>
<dbReference type="PANTHER" id="PTHR24243:SF3">
    <property type="entry name" value="MOTILIN RECEPTOR"/>
    <property type="match status" value="1"/>
</dbReference>
<dbReference type="Pfam" id="PF00001">
    <property type="entry name" value="7tm_1"/>
    <property type="match status" value="1"/>
</dbReference>
<dbReference type="GO" id="GO:0008528">
    <property type="term" value="F:G protein-coupled peptide receptor activity"/>
    <property type="evidence" value="ECO:0007669"/>
    <property type="project" value="TreeGrafter"/>
</dbReference>
<reference evidence="15" key="1">
    <citation type="submission" date="2025-08" db="UniProtKB">
        <authorList>
            <consortium name="RefSeq"/>
        </authorList>
    </citation>
    <scope>IDENTIFICATION</scope>
</reference>
<dbReference type="Proteomes" id="UP000515159">
    <property type="component" value="Chromosome 6"/>
</dbReference>
<keyword evidence="10 11" id="KW-0807">Transducer</keyword>
<evidence type="ECO:0000256" key="3">
    <source>
        <dbReference type="ARBA" id="ARBA00022692"/>
    </source>
</evidence>
<evidence type="ECO:0000256" key="2">
    <source>
        <dbReference type="ARBA" id="ARBA00022475"/>
    </source>
</evidence>
<dbReference type="KEGG" id="gsh:117362893"/>
<dbReference type="PANTHER" id="PTHR24243">
    <property type="entry name" value="G-PROTEIN COUPLED RECEPTOR"/>
    <property type="match status" value="1"/>
</dbReference>
<dbReference type="AlphaFoldDB" id="A0A6P8R7U7"/>
<evidence type="ECO:0000256" key="7">
    <source>
        <dbReference type="ARBA" id="ARBA00023157"/>
    </source>
</evidence>
<dbReference type="SMART" id="SM01381">
    <property type="entry name" value="7TM_GPCR_Srsx"/>
    <property type="match status" value="1"/>
</dbReference>
<feature type="domain" description="G-protein coupled receptors family 1 profile" evidence="13">
    <location>
        <begin position="49"/>
        <end position="341"/>
    </location>
</feature>
<proteinExistence type="inferred from homology"/>
<keyword evidence="14" id="KW-1185">Reference proteome</keyword>
<gene>
    <name evidence="15" type="primary">LOC117362893</name>
</gene>
<evidence type="ECO:0000259" key="13">
    <source>
        <dbReference type="PROSITE" id="PS50262"/>
    </source>
</evidence>
<dbReference type="InParanoid" id="A0A6P8R7U7"/>
<dbReference type="InterPro" id="IPR017452">
    <property type="entry name" value="GPCR_Rhodpsn_7TM"/>
</dbReference>
<keyword evidence="2" id="KW-1003">Cell membrane</keyword>
<evidence type="ECO:0000313" key="14">
    <source>
        <dbReference type="Proteomes" id="UP000515159"/>
    </source>
</evidence>
<comment type="subcellular location">
    <subcellularLocation>
        <location evidence="1">Cell membrane</location>
        <topology evidence="1">Multi-pass membrane protein</topology>
    </subcellularLocation>
</comment>
<evidence type="ECO:0000256" key="11">
    <source>
        <dbReference type="RuleBase" id="RU000688"/>
    </source>
</evidence>
<feature type="transmembrane region" description="Helical" evidence="12">
    <location>
        <begin position="322"/>
        <end position="344"/>
    </location>
</feature>
<evidence type="ECO:0000256" key="4">
    <source>
        <dbReference type="ARBA" id="ARBA00022989"/>
    </source>
</evidence>
<feature type="transmembrane region" description="Helical" evidence="12">
    <location>
        <begin position="285"/>
        <end position="310"/>
    </location>
</feature>
<evidence type="ECO:0000256" key="6">
    <source>
        <dbReference type="ARBA" id="ARBA00023136"/>
    </source>
</evidence>
<keyword evidence="8 11" id="KW-0675">Receptor</keyword>
<evidence type="ECO:0000256" key="10">
    <source>
        <dbReference type="ARBA" id="ARBA00023224"/>
    </source>
</evidence>
<dbReference type="OrthoDB" id="10011262at2759"/>
<keyword evidence="4 12" id="KW-1133">Transmembrane helix</keyword>
<name>A0A6P8R7U7_GEOSA</name>
<feature type="transmembrane region" description="Helical" evidence="12">
    <location>
        <begin position="107"/>
        <end position="128"/>
    </location>
</feature>
<feature type="transmembrane region" description="Helical" evidence="12">
    <location>
        <begin position="202"/>
        <end position="225"/>
    </location>
</feature>
<keyword evidence="7" id="KW-1015">Disulfide bond</keyword>
<evidence type="ECO:0000256" key="9">
    <source>
        <dbReference type="ARBA" id="ARBA00023180"/>
    </source>
</evidence>
<keyword evidence="3 11" id="KW-0812">Transmembrane</keyword>
<dbReference type="GO" id="GO:0005886">
    <property type="term" value="C:plasma membrane"/>
    <property type="evidence" value="ECO:0007669"/>
    <property type="project" value="UniProtKB-SubCell"/>
</dbReference>